<keyword evidence="14" id="KW-1185">Reference proteome</keyword>
<keyword evidence="7 9" id="KW-0413">Isomerase</keyword>
<dbReference type="CDD" id="cd03344">
    <property type="entry name" value="GroEL"/>
    <property type="match status" value="1"/>
</dbReference>
<evidence type="ECO:0000256" key="7">
    <source>
        <dbReference type="ARBA" id="ARBA00023235"/>
    </source>
</evidence>
<accession>A0A543N730</accession>
<evidence type="ECO:0000256" key="1">
    <source>
        <dbReference type="ARBA" id="ARBA00004191"/>
    </source>
</evidence>
<dbReference type="PROSITE" id="PS00296">
    <property type="entry name" value="CHAPERONINS_CPN60"/>
    <property type="match status" value="1"/>
</dbReference>
<dbReference type="OrthoDB" id="9766614at2"/>
<dbReference type="GO" id="GO:0140662">
    <property type="term" value="F:ATP-dependent protein folding chaperone"/>
    <property type="evidence" value="ECO:0007669"/>
    <property type="project" value="InterPro"/>
</dbReference>
<evidence type="ECO:0000256" key="9">
    <source>
        <dbReference type="HAMAP-Rule" id="MF_00600"/>
    </source>
</evidence>
<comment type="subunit">
    <text evidence="9 11">Forms a cylinder of 14 subunits composed of two heptameric rings stacked back-to-back. Interacts with the co-chaperonin GroES.</text>
</comment>
<dbReference type="GO" id="GO:0042603">
    <property type="term" value="C:capsule"/>
    <property type="evidence" value="ECO:0007669"/>
    <property type="project" value="UniProtKB-SubCell"/>
</dbReference>
<evidence type="ECO:0000256" key="6">
    <source>
        <dbReference type="ARBA" id="ARBA00023186"/>
    </source>
</evidence>
<comment type="caution">
    <text evidence="13">The sequence shown here is derived from an EMBL/GenBank/DDBJ whole genome shotgun (WGS) entry which is preliminary data.</text>
</comment>
<dbReference type="InterPro" id="IPR002423">
    <property type="entry name" value="Cpn60/GroEL/TCP-1"/>
</dbReference>
<comment type="subcellular location">
    <subcellularLocation>
        <location evidence="2">Cell surface</location>
    </subcellularLocation>
    <subcellularLocation>
        <location evidence="9">Cytoplasm</location>
    </subcellularLocation>
    <subcellularLocation>
        <location evidence="8">Secreted</location>
        <location evidence="8">Capsule</location>
    </subcellularLocation>
    <subcellularLocation>
        <location evidence="1">Secreted</location>
        <location evidence="1">Cell wall</location>
    </subcellularLocation>
</comment>
<keyword evidence="6 9" id="KW-0143">Chaperone</keyword>
<evidence type="ECO:0000256" key="2">
    <source>
        <dbReference type="ARBA" id="ARBA00004241"/>
    </source>
</evidence>
<dbReference type="PANTHER" id="PTHR45633">
    <property type="entry name" value="60 KDA HEAT SHOCK PROTEIN, MITOCHONDRIAL"/>
    <property type="match status" value="1"/>
</dbReference>
<dbReference type="InterPro" id="IPR027409">
    <property type="entry name" value="GroEL-like_apical_dom_sf"/>
</dbReference>
<dbReference type="NCBIfam" id="NF009488">
    <property type="entry name" value="PRK12850.1"/>
    <property type="match status" value="1"/>
</dbReference>
<dbReference type="HAMAP" id="MF_00600">
    <property type="entry name" value="CH60"/>
    <property type="match status" value="1"/>
</dbReference>
<dbReference type="InterPro" id="IPR018370">
    <property type="entry name" value="Chaperonin_Cpn60_CS"/>
</dbReference>
<feature type="binding site" evidence="9">
    <location>
        <begin position="478"/>
        <end position="480"/>
    </location>
    <ligand>
        <name>ATP</name>
        <dbReference type="ChEBI" id="CHEBI:30616"/>
    </ligand>
</feature>
<gene>
    <name evidence="9" type="primary">groEL</name>
    <name evidence="9" type="synonym">groL</name>
    <name evidence="13" type="ORF">FHX37_4359</name>
</gene>
<name>A0A543N730_9ACTN</name>
<dbReference type="Gene3D" id="3.30.260.10">
    <property type="entry name" value="TCP-1-like chaperonin intermediate domain"/>
    <property type="match status" value="1"/>
</dbReference>
<dbReference type="AlphaFoldDB" id="A0A543N730"/>
<dbReference type="EC" id="5.6.1.7" evidence="9"/>
<feature type="binding site" evidence="9">
    <location>
        <begin position="30"/>
        <end position="33"/>
    </location>
    <ligand>
        <name>ATP</name>
        <dbReference type="ChEBI" id="CHEBI:30616"/>
    </ligand>
</feature>
<comment type="caution">
    <text evidence="9">Lacks conserved residue(s) required for the propagation of feature annotation.</text>
</comment>
<dbReference type="GO" id="GO:0005737">
    <property type="term" value="C:cytoplasm"/>
    <property type="evidence" value="ECO:0007669"/>
    <property type="project" value="UniProtKB-SubCell"/>
</dbReference>
<dbReference type="Gene3D" id="3.50.7.10">
    <property type="entry name" value="GroEL"/>
    <property type="match status" value="1"/>
</dbReference>
<evidence type="ECO:0000256" key="4">
    <source>
        <dbReference type="ARBA" id="ARBA00022741"/>
    </source>
</evidence>
<dbReference type="GO" id="GO:0042026">
    <property type="term" value="P:protein refolding"/>
    <property type="evidence" value="ECO:0007669"/>
    <property type="project" value="UniProtKB-UniRule"/>
</dbReference>
<dbReference type="InterPro" id="IPR027413">
    <property type="entry name" value="GROEL-like_equatorial_sf"/>
</dbReference>
<evidence type="ECO:0000313" key="14">
    <source>
        <dbReference type="Proteomes" id="UP000317422"/>
    </source>
</evidence>
<dbReference type="FunFam" id="3.50.7.10:FF:000001">
    <property type="entry name" value="60 kDa chaperonin"/>
    <property type="match status" value="1"/>
</dbReference>
<dbReference type="InterPro" id="IPR027410">
    <property type="entry name" value="TCP-1-like_intermed_sf"/>
</dbReference>
<keyword evidence="5 9" id="KW-0067">ATP-binding</keyword>
<keyword evidence="4 9" id="KW-0547">Nucleotide-binding</keyword>
<feature type="compositionally biased region" description="Gly residues" evidence="12">
    <location>
        <begin position="529"/>
        <end position="545"/>
    </location>
</feature>
<keyword evidence="9" id="KW-0963">Cytoplasm</keyword>
<dbReference type="Gene3D" id="1.10.560.10">
    <property type="entry name" value="GroEL-like equatorial domain"/>
    <property type="match status" value="1"/>
</dbReference>
<evidence type="ECO:0000256" key="12">
    <source>
        <dbReference type="SAM" id="MobiDB-lite"/>
    </source>
</evidence>
<proteinExistence type="inferred from homology"/>
<dbReference type="NCBIfam" id="NF000592">
    <property type="entry name" value="PRK00013.1"/>
    <property type="match status" value="1"/>
</dbReference>
<feature type="binding site" evidence="9">
    <location>
        <begin position="87"/>
        <end position="91"/>
    </location>
    <ligand>
        <name>ATP</name>
        <dbReference type="ChEBI" id="CHEBI:30616"/>
    </ligand>
</feature>
<evidence type="ECO:0000256" key="5">
    <source>
        <dbReference type="ARBA" id="ARBA00022840"/>
    </source>
</evidence>
<dbReference type="GO" id="GO:0016853">
    <property type="term" value="F:isomerase activity"/>
    <property type="evidence" value="ECO:0007669"/>
    <property type="project" value="UniProtKB-KW"/>
</dbReference>
<dbReference type="Pfam" id="PF00118">
    <property type="entry name" value="Cpn60_TCP1"/>
    <property type="match status" value="1"/>
</dbReference>
<dbReference type="RefSeq" id="WP_141926065.1">
    <property type="nucleotide sequence ID" value="NZ_VFQC01000003.1"/>
</dbReference>
<dbReference type="NCBIfam" id="NF009487">
    <property type="entry name" value="PRK12849.1"/>
    <property type="match status" value="1"/>
</dbReference>
<evidence type="ECO:0000256" key="10">
    <source>
        <dbReference type="RuleBase" id="RU000418"/>
    </source>
</evidence>
<feature type="binding site" evidence="9">
    <location>
        <position position="494"/>
    </location>
    <ligand>
        <name>ATP</name>
        <dbReference type="ChEBI" id="CHEBI:30616"/>
    </ligand>
</feature>
<evidence type="ECO:0000256" key="3">
    <source>
        <dbReference type="ARBA" id="ARBA00006607"/>
    </source>
</evidence>
<dbReference type="Proteomes" id="UP000317422">
    <property type="component" value="Unassembled WGS sequence"/>
</dbReference>
<dbReference type="GO" id="GO:0009986">
    <property type="term" value="C:cell surface"/>
    <property type="evidence" value="ECO:0007669"/>
    <property type="project" value="UniProtKB-SubCell"/>
</dbReference>
<reference evidence="13 14" key="1">
    <citation type="submission" date="2019-06" db="EMBL/GenBank/DDBJ databases">
        <title>Sequencing the genomes of 1000 actinobacteria strains.</title>
        <authorList>
            <person name="Klenk H.-P."/>
        </authorList>
    </citation>
    <scope>NUCLEOTIDE SEQUENCE [LARGE SCALE GENOMIC DNA]</scope>
    <source>
        <strain evidence="13 14">DSM 45015</strain>
    </source>
</reference>
<feature type="binding site" evidence="9">
    <location>
        <position position="414"/>
    </location>
    <ligand>
        <name>ATP</name>
        <dbReference type="ChEBI" id="CHEBI:30616"/>
    </ligand>
</feature>
<sequence>MAAKLIAFDEEARRGLERGMNQLADAVKVTLGPKGRNVVLEKKWGAPTITNDGVSIAKDIELEDSWEKIGAELVKEVAKKTDDVAGDGTTTATVLAQAMVREGLRNVAAGANPVGIKRGIESAVTRISEELANISKGVETKEQIGSTASISAGDPQIGETIAEAMDKVGKEGVITVEEGQTFGLELELAEGMRFDKGYISPYFATDMERMETVLEDPYILIVNSKISNNNEFLPVVEKVLQAGKPLMVIAEDLEGGALQTLVVNKMRGTFKSVAVKAPGFGDRRKAQLSDIAVLTGGQVITEEVGLKLENTELDMLGTARKVVVTKDETTIVDGAGDATAISGRVNEIRAEMERSDSDYDREKLQERLARLAGGVAVIKAGAATEVELKERKHRIEDAVRNAKAAVEEGILPGGGVALLQAGVAAFDKLDLKGDEAVGADIVRRSIEEPLKQIAHNSGLEPGVVADKVKNLDAGVGLNAASGEYTDLFKDGVIDPTKVTRSALQNAGSIAGMFLTTEAVIAEKPEKGGQQDGGGDPTGGMGGMGF</sequence>
<dbReference type="SUPFAM" id="SSF48592">
    <property type="entry name" value="GroEL equatorial domain-like"/>
    <property type="match status" value="1"/>
</dbReference>
<protein>
    <recommendedName>
        <fullName evidence="9">Chaperonin GroEL</fullName>
        <ecNumber evidence="9">5.6.1.7</ecNumber>
    </recommendedName>
    <alternativeName>
        <fullName evidence="9">60 kDa chaperonin</fullName>
    </alternativeName>
    <alternativeName>
        <fullName evidence="9">Chaperonin-60</fullName>
        <shortName evidence="9">Cpn60</shortName>
    </alternativeName>
</protein>
<evidence type="ECO:0000256" key="11">
    <source>
        <dbReference type="RuleBase" id="RU000419"/>
    </source>
</evidence>
<evidence type="ECO:0000256" key="8">
    <source>
        <dbReference type="ARBA" id="ARBA00025702"/>
    </source>
</evidence>
<dbReference type="PRINTS" id="PR00298">
    <property type="entry name" value="CHAPERONIN60"/>
</dbReference>
<comment type="function">
    <text evidence="9 11">Together with its co-chaperonin GroES, plays an essential role in assisting protein folding. The GroEL-GroES system forms a nano-cage that allows encapsulation of the non-native substrate proteins and provides a physical environment optimized to promote and accelerate protein folding.</text>
</comment>
<organism evidence="13 14">
    <name type="scientific">Haloactinospora alba</name>
    <dbReference type="NCBI Taxonomy" id="405555"/>
    <lineage>
        <taxon>Bacteria</taxon>
        <taxon>Bacillati</taxon>
        <taxon>Actinomycetota</taxon>
        <taxon>Actinomycetes</taxon>
        <taxon>Streptosporangiales</taxon>
        <taxon>Nocardiopsidaceae</taxon>
        <taxon>Haloactinospora</taxon>
    </lineage>
</organism>
<dbReference type="InterPro" id="IPR001844">
    <property type="entry name" value="Cpn60/GroEL"/>
</dbReference>
<dbReference type="GO" id="GO:0005524">
    <property type="term" value="F:ATP binding"/>
    <property type="evidence" value="ECO:0007669"/>
    <property type="project" value="UniProtKB-UniRule"/>
</dbReference>
<dbReference type="GO" id="GO:0009408">
    <property type="term" value="P:response to heat"/>
    <property type="evidence" value="ECO:0007669"/>
    <property type="project" value="UniProtKB-ARBA"/>
</dbReference>
<dbReference type="GO" id="GO:0051082">
    <property type="term" value="F:unfolded protein binding"/>
    <property type="evidence" value="ECO:0007669"/>
    <property type="project" value="UniProtKB-UniRule"/>
</dbReference>
<comment type="similarity">
    <text evidence="3 9 10">Belongs to the chaperonin (HSP60) family.</text>
</comment>
<evidence type="ECO:0000313" key="13">
    <source>
        <dbReference type="EMBL" id="TQN27635.1"/>
    </source>
</evidence>
<dbReference type="SUPFAM" id="SSF52029">
    <property type="entry name" value="GroEL apical domain-like"/>
    <property type="match status" value="1"/>
</dbReference>
<dbReference type="NCBIfam" id="TIGR02348">
    <property type="entry name" value="GroEL"/>
    <property type="match status" value="1"/>
</dbReference>
<dbReference type="SUPFAM" id="SSF54849">
    <property type="entry name" value="GroEL-intermediate domain like"/>
    <property type="match status" value="1"/>
</dbReference>
<dbReference type="EMBL" id="VFQC01000003">
    <property type="protein sequence ID" value="TQN27635.1"/>
    <property type="molecule type" value="Genomic_DNA"/>
</dbReference>
<dbReference type="NCBIfam" id="NF009489">
    <property type="entry name" value="PRK12851.1"/>
    <property type="match status" value="1"/>
</dbReference>
<feature type="region of interest" description="Disordered" evidence="12">
    <location>
        <begin position="523"/>
        <end position="545"/>
    </location>
</feature>